<accession>A0ABD5SBH6</accession>
<feature type="transmembrane region" description="Helical" evidence="2">
    <location>
        <begin position="64"/>
        <end position="85"/>
    </location>
</feature>
<sequence length="200" mass="21179">MSDLTRRRPWLAVLLAVLVSGLGHAYLRRWGRAFGWYVAITATLVLLVPDAAMEQLFAREIPPIADVAPALVVVVASILDAYLVAVRNNREYERQRRTGVTAEANRESDRPEAGGTGRAGRGSSSRDGSTGISSATDPPATGPHVTESTPADATAAGPATEADDAPPTIDCPHCGRETDAEIDFCHWCTEPLSADGDAAE</sequence>
<dbReference type="RefSeq" id="WP_379782195.1">
    <property type="nucleotide sequence ID" value="NZ_JBHSWW010000185.1"/>
</dbReference>
<organism evidence="4 5">
    <name type="scientific">Halorubrum tibetense</name>
    <dbReference type="NCBI Taxonomy" id="175631"/>
    <lineage>
        <taxon>Archaea</taxon>
        <taxon>Methanobacteriati</taxon>
        <taxon>Methanobacteriota</taxon>
        <taxon>Stenosarchaea group</taxon>
        <taxon>Halobacteria</taxon>
        <taxon>Halobacteriales</taxon>
        <taxon>Haloferacaceae</taxon>
        <taxon>Halorubrum</taxon>
    </lineage>
</organism>
<evidence type="ECO:0000259" key="3">
    <source>
        <dbReference type="Pfam" id="PF24460"/>
    </source>
</evidence>
<keyword evidence="2" id="KW-0812">Transmembrane</keyword>
<keyword evidence="2" id="KW-0472">Membrane</keyword>
<reference evidence="4 5" key="1">
    <citation type="journal article" date="2019" name="Int. J. Syst. Evol. Microbiol.">
        <title>The Global Catalogue of Microorganisms (GCM) 10K type strain sequencing project: providing services to taxonomists for standard genome sequencing and annotation.</title>
        <authorList>
            <consortium name="The Broad Institute Genomics Platform"/>
            <consortium name="The Broad Institute Genome Sequencing Center for Infectious Disease"/>
            <person name="Wu L."/>
            <person name="Ma J."/>
        </authorList>
    </citation>
    <scope>NUCLEOTIDE SEQUENCE [LARGE SCALE GENOMIC DNA]</scope>
    <source>
        <strain evidence="4 5">CGMCC 1.3239</strain>
    </source>
</reference>
<evidence type="ECO:0000313" key="4">
    <source>
        <dbReference type="EMBL" id="MFC6754050.1"/>
    </source>
</evidence>
<dbReference type="Pfam" id="PF24460">
    <property type="entry name" value="DUF7575"/>
    <property type="match status" value="1"/>
</dbReference>
<name>A0ABD5SBH6_9EURY</name>
<dbReference type="Proteomes" id="UP001596442">
    <property type="component" value="Unassembled WGS sequence"/>
</dbReference>
<evidence type="ECO:0000313" key="5">
    <source>
        <dbReference type="Proteomes" id="UP001596442"/>
    </source>
</evidence>
<dbReference type="AlphaFoldDB" id="A0ABD5SBH6"/>
<gene>
    <name evidence="4" type="ORF">ACFQEU_11345</name>
</gene>
<feature type="compositionally biased region" description="Low complexity" evidence="1">
    <location>
        <begin position="149"/>
        <end position="170"/>
    </location>
</feature>
<feature type="compositionally biased region" description="Low complexity" evidence="1">
    <location>
        <begin position="121"/>
        <end position="135"/>
    </location>
</feature>
<dbReference type="InterPro" id="IPR055997">
    <property type="entry name" value="DUF7575"/>
</dbReference>
<comment type="caution">
    <text evidence="4">The sequence shown here is derived from an EMBL/GenBank/DDBJ whole genome shotgun (WGS) entry which is preliminary data.</text>
</comment>
<protein>
    <submittedName>
        <fullName evidence="4">Zinc ribbon domain-containing protein</fullName>
    </submittedName>
</protein>
<feature type="transmembrane region" description="Helical" evidence="2">
    <location>
        <begin position="35"/>
        <end position="52"/>
    </location>
</feature>
<evidence type="ECO:0000256" key="2">
    <source>
        <dbReference type="SAM" id="Phobius"/>
    </source>
</evidence>
<keyword evidence="5" id="KW-1185">Reference proteome</keyword>
<keyword evidence="2" id="KW-1133">Transmembrane helix</keyword>
<feature type="domain" description="DUF7575" evidence="3">
    <location>
        <begin position="168"/>
        <end position="192"/>
    </location>
</feature>
<proteinExistence type="predicted"/>
<feature type="region of interest" description="Disordered" evidence="1">
    <location>
        <begin position="94"/>
        <end position="176"/>
    </location>
</feature>
<evidence type="ECO:0000256" key="1">
    <source>
        <dbReference type="SAM" id="MobiDB-lite"/>
    </source>
</evidence>
<dbReference type="EMBL" id="JBHSWW010000185">
    <property type="protein sequence ID" value="MFC6754050.1"/>
    <property type="molecule type" value="Genomic_DNA"/>
</dbReference>